<dbReference type="InterPro" id="IPR036097">
    <property type="entry name" value="HisK_dim/P_sf"/>
</dbReference>
<keyword evidence="10" id="KW-0418">Kinase</keyword>
<dbReference type="PRINTS" id="PR00344">
    <property type="entry name" value="BCTRLSENSOR"/>
</dbReference>
<reference evidence="21" key="1">
    <citation type="submission" date="2024-04" db="EMBL/GenBank/DDBJ databases">
        <title>Phylogenomic analyses of a clade within the roseobacter group suggest taxonomic reassignments of species of the genera Aestuariivita, Citreicella, Loktanella, Nautella, Pelagibaca, Ruegeria, Thalassobius, Thiobacimonas and Tropicibacter, and the proposal o.</title>
        <authorList>
            <person name="Jeon C.O."/>
        </authorList>
    </citation>
    <scope>NUCLEOTIDE SEQUENCE [LARGE SCALE GENOMIC DNA]</scope>
    <source>
        <strain evidence="21">SS1-5</strain>
    </source>
</reference>
<keyword evidence="8 18" id="KW-0812">Transmembrane</keyword>
<dbReference type="KEGG" id="yrh:AABB31_13660"/>
<dbReference type="GO" id="GO:0005524">
    <property type="term" value="F:ATP binding"/>
    <property type="evidence" value="ECO:0007669"/>
    <property type="project" value="UniProtKB-KW"/>
</dbReference>
<keyword evidence="5" id="KW-0997">Cell inner membrane</keyword>
<keyword evidence="6" id="KW-0597">Phosphoprotein</keyword>
<feature type="coiled-coil region" evidence="17">
    <location>
        <begin position="318"/>
        <end position="359"/>
    </location>
</feature>
<feature type="transmembrane region" description="Helical" evidence="18">
    <location>
        <begin position="286"/>
        <end position="306"/>
    </location>
</feature>
<dbReference type="PIRSF" id="PIRSF036431">
    <property type="entry name" value="STHK_DctB"/>
    <property type="match status" value="1"/>
</dbReference>
<dbReference type="Gene3D" id="1.10.287.130">
    <property type="match status" value="1"/>
</dbReference>
<accession>A0AAN0NJE0</accession>
<dbReference type="SUPFAM" id="SSF103190">
    <property type="entry name" value="Sensory domain-like"/>
    <property type="match status" value="1"/>
</dbReference>
<evidence type="ECO:0000259" key="19">
    <source>
        <dbReference type="PROSITE" id="PS50109"/>
    </source>
</evidence>
<name>A0AAN0NJE0_9RHOB</name>
<evidence type="ECO:0000256" key="12">
    <source>
        <dbReference type="ARBA" id="ARBA00022989"/>
    </source>
</evidence>
<dbReference type="InterPro" id="IPR004358">
    <property type="entry name" value="Sig_transdc_His_kin-like_C"/>
</dbReference>
<evidence type="ECO:0000256" key="1">
    <source>
        <dbReference type="ARBA" id="ARBA00000085"/>
    </source>
</evidence>
<dbReference type="SUPFAM" id="SSF47384">
    <property type="entry name" value="Homodimeric domain of signal transducing histidine kinase"/>
    <property type="match status" value="1"/>
</dbReference>
<keyword evidence="4" id="KW-1003">Cell membrane</keyword>
<evidence type="ECO:0000313" key="20">
    <source>
        <dbReference type="EMBL" id="WZU66120.1"/>
    </source>
</evidence>
<dbReference type="InterPro" id="IPR036890">
    <property type="entry name" value="HATPase_C_sf"/>
</dbReference>
<dbReference type="Pfam" id="PF02518">
    <property type="entry name" value="HATPase_c"/>
    <property type="match status" value="1"/>
</dbReference>
<dbReference type="PROSITE" id="PS50109">
    <property type="entry name" value="HIS_KIN"/>
    <property type="match status" value="1"/>
</dbReference>
<dbReference type="InterPro" id="IPR003661">
    <property type="entry name" value="HisK_dim/P_dom"/>
</dbReference>
<evidence type="ECO:0000256" key="3">
    <source>
        <dbReference type="ARBA" id="ARBA00012438"/>
    </source>
</evidence>
<organism evidence="20 21">
    <name type="scientific">Yoonia rhodophyticola</name>
    <dbReference type="NCBI Taxonomy" id="3137370"/>
    <lineage>
        <taxon>Bacteria</taxon>
        <taxon>Pseudomonadati</taxon>
        <taxon>Pseudomonadota</taxon>
        <taxon>Alphaproteobacteria</taxon>
        <taxon>Rhodobacterales</taxon>
        <taxon>Paracoccaceae</taxon>
        <taxon>Yoonia</taxon>
    </lineage>
</organism>
<dbReference type="Gene3D" id="3.30.450.20">
    <property type="entry name" value="PAS domain"/>
    <property type="match status" value="2"/>
</dbReference>
<evidence type="ECO:0000256" key="14">
    <source>
        <dbReference type="ARBA" id="ARBA00023136"/>
    </source>
</evidence>
<evidence type="ECO:0000256" key="10">
    <source>
        <dbReference type="ARBA" id="ARBA00022777"/>
    </source>
</evidence>
<dbReference type="PANTHER" id="PTHR43065:SF46">
    <property type="entry name" value="C4-DICARBOXYLATE TRANSPORT SENSOR PROTEIN DCTB"/>
    <property type="match status" value="1"/>
</dbReference>
<proteinExistence type="predicted"/>
<dbReference type="FunFam" id="1.10.287.130:FF:000049">
    <property type="entry name" value="C4-dicarboxylate transport sensor protein DctB"/>
    <property type="match status" value="1"/>
</dbReference>
<protein>
    <recommendedName>
        <fullName evidence="16">C4-dicarboxylate transport sensor protein DctB</fullName>
        <ecNumber evidence="3">2.7.13.3</ecNumber>
    </recommendedName>
</protein>
<dbReference type="CDD" id="cd00082">
    <property type="entry name" value="HisKA"/>
    <property type="match status" value="1"/>
</dbReference>
<evidence type="ECO:0000256" key="13">
    <source>
        <dbReference type="ARBA" id="ARBA00023012"/>
    </source>
</evidence>
<feature type="domain" description="Histidine kinase" evidence="19">
    <location>
        <begin position="375"/>
        <end position="588"/>
    </location>
</feature>
<dbReference type="EC" id="2.7.13.3" evidence="3"/>
<dbReference type="GO" id="GO:0005886">
    <property type="term" value="C:plasma membrane"/>
    <property type="evidence" value="ECO:0007669"/>
    <property type="project" value="UniProtKB-SubCell"/>
</dbReference>
<dbReference type="InterPro" id="IPR017055">
    <property type="entry name" value="Sig_transdc_His_kinase_DctB"/>
</dbReference>
<reference evidence="20 21" key="2">
    <citation type="submission" date="2024-08" db="EMBL/GenBank/DDBJ databases">
        <title>Phylogenomic analyses of a clade within the roseobacter group suggest taxonomic reassignments of species of the genera Aestuariivita, Citreicella, Loktanella, Nautella, Pelagibaca, Ruegeria, Thalassobius, Thiobacimonas and Tropicibacter, and the proposal o.</title>
        <authorList>
            <person name="Jeon C.O."/>
        </authorList>
    </citation>
    <scope>NUCLEOTIDE SEQUENCE [LARGE SCALE GENOMIC DNA]</scope>
    <source>
        <strain evidence="20 21">SS1-5</strain>
    </source>
</reference>
<evidence type="ECO:0000256" key="18">
    <source>
        <dbReference type="SAM" id="Phobius"/>
    </source>
</evidence>
<evidence type="ECO:0000256" key="15">
    <source>
        <dbReference type="ARBA" id="ARBA00059004"/>
    </source>
</evidence>
<dbReference type="GO" id="GO:0000155">
    <property type="term" value="F:phosphorelay sensor kinase activity"/>
    <property type="evidence" value="ECO:0007669"/>
    <property type="project" value="InterPro"/>
</dbReference>
<dbReference type="PANTHER" id="PTHR43065">
    <property type="entry name" value="SENSOR HISTIDINE KINASE"/>
    <property type="match status" value="1"/>
</dbReference>
<dbReference type="Proteomes" id="UP001470809">
    <property type="component" value="Chromosome"/>
</dbReference>
<dbReference type="InterPro" id="IPR029151">
    <property type="entry name" value="Sensor-like_sf"/>
</dbReference>
<dbReference type="Gene3D" id="3.30.565.10">
    <property type="entry name" value="Histidine kinase-like ATPase, C-terminal domain"/>
    <property type="match status" value="1"/>
</dbReference>
<keyword evidence="12 18" id="KW-1133">Transmembrane helix</keyword>
<dbReference type="EMBL" id="CP151767">
    <property type="protein sequence ID" value="WZU66120.1"/>
    <property type="molecule type" value="Genomic_DNA"/>
</dbReference>
<dbReference type="InterPro" id="IPR003594">
    <property type="entry name" value="HATPase_dom"/>
</dbReference>
<dbReference type="SUPFAM" id="SSF55874">
    <property type="entry name" value="ATPase domain of HSP90 chaperone/DNA topoisomerase II/histidine kinase"/>
    <property type="match status" value="1"/>
</dbReference>
<dbReference type="RefSeq" id="WP_342075447.1">
    <property type="nucleotide sequence ID" value="NZ_CP151767.2"/>
</dbReference>
<dbReference type="InterPro" id="IPR033479">
    <property type="entry name" value="dCache_1"/>
</dbReference>
<comment type="subcellular location">
    <subcellularLocation>
        <location evidence="2">Cell inner membrane</location>
        <topology evidence="2">Multi-pass membrane protein</topology>
    </subcellularLocation>
</comment>
<comment type="catalytic activity">
    <reaction evidence="1">
        <text>ATP + protein L-histidine = ADP + protein N-phospho-L-histidine.</text>
        <dbReference type="EC" id="2.7.13.3"/>
    </reaction>
</comment>
<evidence type="ECO:0000256" key="2">
    <source>
        <dbReference type="ARBA" id="ARBA00004429"/>
    </source>
</evidence>
<evidence type="ECO:0000256" key="16">
    <source>
        <dbReference type="ARBA" id="ARBA00073143"/>
    </source>
</evidence>
<keyword evidence="7" id="KW-0808">Transferase</keyword>
<keyword evidence="21" id="KW-1185">Reference proteome</keyword>
<evidence type="ECO:0000313" key="21">
    <source>
        <dbReference type="Proteomes" id="UP001470809"/>
    </source>
</evidence>
<evidence type="ECO:0000256" key="6">
    <source>
        <dbReference type="ARBA" id="ARBA00022553"/>
    </source>
</evidence>
<dbReference type="SMART" id="SM00388">
    <property type="entry name" value="HisKA"/>
    <property type="match status" value="1"/>
</dbReference>
<keyword evidence="17" id="KW-0175">Coiled coil</keyword>
<dbReference type="AlphaFoldDB" id="A0AAN0NJE0"/>
<dbReference type="Pfam" id="PF02743">
    <property type="entry name" value="dCache_1"/>
    <property type="match status" value="1"/>
</dbReference>
<dbReference type="Pfam" id="PF00512">
    <property type="entry name" value="HisKA"/>
    <property type="match status" value="1"/>
</dbReference>
<evidence type="ECO:0000256" key="17">
    <source>
        <dbReference type="SAM" id="Coils"/>
    </source>
</evidence>
<dbReference type="SMART" id="SM00387">
    <property type="entry name" value="HATPase_c"/>
    <property type="match status" value="1"/>
</dbReference>
<sequence length="593" mass="64267">MHVFLRPRLFVIIAFLLAVAAFSAGVWWYGYRVALNQLEDRAKSDLALASDTLTSEVRRLREAAVLMADHPALLPMLAGQSADDTAIQAIFQEVADKTGAIDIMLLDADGQRLLGTVQAGLRDHANRPYFERAMDGALGSYNLYSAPFGRRAFVFAAPVFAAEGPVIGAVVLYADVAAIEASWRTGASTVFFSDRNGVIFVSNRSEMVFRLRLDDLMQAARAGAYPIERLAPFVNHDSVNVSGHDLWRVDGGRYLPGRALHLTLDLPVIDMTGEVLVDAGPARELASLQAAVVAAVCLAFGLLSFITTQRRRTLAVLNAKLERRVRDRTAALQTLNADLRREVAERTAAEHRLQKAQDDLVQAGKLSALGQMSAGISHELNQPLMAIRSFAENAQGFLARDKPDVAAKNLGRISEMARRMGRIIGNLRAFARQEDEPLKDVDLVSAIEAALEIVGPRAKNDDVEINWARPSAPIWVRGGEVRLQQVILNLISNGIDAMEESAPKVLEIAVSETGQRAVLSIRDTGPGIDAPEKIFEPFYTTKAIGSAEGMGLGLSISYGLVQSFGGDIRGRNHPDGGAIFTIELDAAAKRIAA</sequence>
<gene>
    <name evidence="20" type="ORF">AABB31_13660</name>
</gene>
<keyword evidence="14 18" id="KW-0472">Membrane</keyword>
<dbReference type="InterPro" id="IPR005467">
    <property type="entry name" value="His_kinase_dom"/>
</dbReference>
<evidence type="ECO:0000256" key="11">
    <source>
        <dbReference type="ARBA" id="ARBA00022840"/>
    </source>
</evidence>
<evidence type="ECO:0000256" key="5">
    <source>
        <dbReference type="ARBA" id="ARBA00022519"/>
    </source>
</evidence>
<keyword evidence="9" id="KW-0547">Nucleotide-binding</keyword>
<evidence type="ECO:0000256" key="9">
    <source>
        <dbReference type="ARBA" id="ARBA00022741"/>
    </source>
</evidence>
<evidence type="ECO:0000256" key="8">
    <source>
        <dbReference type="ARBA" id="ARBA00022692"/>
    </source>
</evidence>
<keyword evidence="13" id="KW-0902">Two-component regulatory system</keyword>
<evidence type="ECO:0000256" key="4">
    <source>
        <dbReference type="ARBA" id="ARBA00022475"/>
    </source>
</evidence>
<evidence type="ECO:0000256" key="7">
    <source>
        <dbReference type="ARBA" id="ARBA00022679"/>
    </source>
</evidence>
<keyword evidence="11 20" id="KW-0067">ATP-binding</keyword>
<comment type="function">
    <text evidence="15">Member of the two-component regulatory system DctB/DctD involved in the transport of C4-dicarboxylates. DctB functions as a membrane-associated protein kinase that phosphorylates DctD in response to environmental signals.</text>
</comment>